<name>D4FAW3_EDWTA</name>
<dbReference type="HOGENOM" id="CLU_206584_0_0_6"/>
<dbReference type="Proteomes" id="UP000003692">
    <property type="component" value="Unassembled WGS sequence"/>
</dbReference>
<organism evidence="1 2">
    <name type="scientific">Edwardsiella tarda ATCC 23685</name>
    <dbReference type="NCBI Taxonomy" id="500638"/>
    <lineage>
        <taxon>Bacteria</taxon>
        <taxon>Pseudomonadati</taxon>
        <taxon>Pseudomonadota</taxon>
        <taxon>Gammaproteobacteria</taxon>
        <taxon>Enterobacterales</taxon>
        <taxon>Hafniaceae</taxon>
        <taxon>Edwardsiella</taxon>
    </lineage>
</organism>
<proteinExistence type="predicted"/>
<evidence type="ECO:0000313" key="2">
    <source>
        <dbReference type="Proteomes" id="UP000003692"/>
    </source>
</evidence>
<protein>
    <submittedName>
        <fullName evidence="1">Uncharacterized protein</fullName>
    </submittedName>
</protein>
<dbReference type="AlphaFoldDB" id="D4FAW3"/>
<dbReference type="EMBL" id="ADGK01000294">
    <property type="protein sequence ID" value="EFE21144.1"/>
    <property type="molecule type" value="Genomic_DNA"/>
</dbReference>
<reference evidence="1 2" key="1">
    <citation type="submission" date="2010-02" db="EMBL/GenBank/DDBJ databases">
        <authorList>
            <person name="Weinstock G."/>
            <person name="Sodergren E."/>
            <person name="Clifton S."/>
            <person name="Fulton L."/>
            <person name="Fulton B."/>
            <person name="Courtney L."/>
            <person name="Fronick C."/>
            <person name="Harrison M."/>
            <person name="Strong C."/>
            <person name="Farmer C."/>
            <person name="Delahaunty K."/>
            <person name="Markovic C."/>
            <person name="Hall O."/>
            <person name="Minx P."/>
            <person name="Tomlinson C."/>
            <person name="Mitreva M."/>
            <person name="Nelson J."/>
            <person name="Hou S."/>
            <person name="Wollam A."/>
            <person name="Pepin K.H."/>
            <person name="Johnson M."/>
            <person name="Bhonagiri V."/>
            <person name="Zhang X."/>
            <person name="Suruliraj S."/>
            <person name="Warren W."/>
            <person name="Chinwalla A."/>
            <person name="Mardis E.R."/>
            <person name="Wilson R.K."/>
        </authorList>
    </citation>
    <scope>NUCLEOTIDE SEQUENCE [LARGE SCALE GENOMIC DNA]</scope>
    <source>
        <strain evidence="1 2">ATCC 23685</strain>
    </source>
</reference>
<evidence type="ECO:0000313" key="1">
    <source>
        <dbReference type="EMBL" id="EFE21144.1"/>
    </source>
</evidence>
<gene>
    <name evidence="1" type="ORF">EDWATA_03934</name>
</gene>
<comment type="caution">
    <text evidence="1">The sequence shown here is derived from an EMBL/GenBank/DDBJ whole genome shotgun (WGS) entry which is preliminary data.</text>
</comment>
<accession>D4FAW3</accession>
<sequence>MLTQAETFTCQTLDAVTLMSAFDMFFGDSKTDAGIPQRVHTAENGKLGRTGSLRLLEDEIEVIGS</sequence>